<sequence>MDAPDALSVRPEEDDVQSPATNEKLACFRCRQRKIKCDRSTPCAHCVKVGVECSYASGPKPRERRQRVMVSNTYDSKLDSISRKIDQLSQQMSQLSHETHRPGASILPENQDQFSSSSSFGITPSSSSAISTPNTGVLEHPITNDSQGKDPNNSSKGEYEGESSLFAHAVFASRFLQNFINNSQNPDVSRDMEAALEGLRSAVHSGNQQFDTLDKVYSHARTISPGSSIRNLPLPLIEKVFACLRMAKDCPQVATLWLGHFMKPSQFHDYFIKIVSPGPASEADLIIVHCGLYWLFCECSRAVSGQEAMKDYDAQASLCQANLETVLVNFHFHHPTTMDLAYAMGFASMYCLQKSKISAAWSFLSFAAHTIHALGLQHHKLPMSPEGPEDKERRRDMFWTIYSAEKTLSLRLGRASNFRDQDITLARPVQSRPGDAFLAVLAPAWVSMASIQGQIYDEIYSPGALMQPAHVRTSRARALAEELKVLMQRAQQVHEQYTASKGHILGLDYHEIARRSDRVMGLCFLTLIYRSITPEEPSTSEFCDECIGYARDTLQEHERCVGVINKSQGKPVFLETYINWYIIRSPFIPFIIIFCYVVETSQASDLKHLGALVETLDSISNSHAQSTFSKQRSLFRALYDVACKYIEVKSRENSTGQVEIPWSAVQQEYATGFAGTASAAIGLGSIVPSAVVQNVPMAVSSHAHSGSMMVEDVGHRDRPELLAMVDPLSLHNPGIGDVDMEMDPSGAQLWDWFNKNQSIMRMLEDT</sequence>
<dbReference type="Pfam" id="PF00172">
    <property type="entry name" value="Zn_clus"/>
    <property type="match status" value="1"/>
</dbReference>
<keyword evidence="1" id="KW-0479">Metal-binding</keyword>
<dbReference type="OrthoDB" id="103819at2759"/>
<dbReference type="GO" id="GO:0003677">
    <property type="term" value="F:DNA binding"/>
    <property type="evidence" value="ECO:0007669"/>
    <property type="project" value="InterPro"/>
</dbReference>
<dbReference type="PANTHER" id="PTHR46910:SF5">
    <property type="entry name" value="ZN(II)2CYS6 TRANSCRIPTION FACTOR (EUROFUNG)"/>
    <property type="match status" value="1"/>
</dbReference>
<keyword evidence="6" id="KW-1185">Reference proteome</keyword>
<dbReference type="GO" id="GO:0000981">
    <property type="term" value="F:DNA-binding transcription factor activity, RNA polymerase II-specific"/>
    <property type="evidence" value="ECO:0007669"/>
    <property type="project" value="InterPro"/>
</dbReference>
<keyword evidence="2" id="KW-0539">Nucleus</keyword>
<dbReference type="GO" id="GO:0006351">
    <property type="term" value="P:DNA-templated transcription"/>
    <property type="evidence" value="ECO:0007669"/>
    <property type="project" value="InterPro"/>
</dbReference>
<evidence type="ECO:0000256" key="3">
    <source>
        <dbReference type="SAM" id="MobiDB-lite"/>
    </source>
</evidence>
<evidence type="ECO:0000256" key="1">
    <source>
        <dbReference type="ARBA" id="ARBA00022723"/>
    </source>
</evidence>
<name>A0A9N9VCW0_9HYPO</name>
<evidence type="ECO:0000313" key="5">
    <source>
        <dbReference type="EMBL" id="CAH0021230.1"/>
    </source>
</evidence>
<dbReference type="PANTHER" id="PTHR46910">
    <property type="entry name" value="TRANSCRIPTION FACTOR PDR1"/>
    <property type="match status" value="1"/>
</dbReference>
<protein>
    <recommendedName>
        <fullName evidence="4">Zn(2)-C6 fungal-type domain-containing protein</fullName>
    </recommendedName>
</protein>
<feature type="region of interest" description="Disordered" evidence="3">
    <location>
        <begin position="1"/>
        <end position="20"/>
    </location>
</feature>
<dbReference type="SMART" id="SM00906">
    <property type="entry name" value="Fungal_trans"/>
    <property type="match status" value="1"/>
</dbReference>
<dbReference type="Pfam" id="PF04082">
    <property type="entry name" value="Fungal_trans"/>
    <property type="match status" value="1"/>
</dbReference>
<organism evidence="5 6">
    <name type="scientific">Clonostachys rhizophaga</name>
    <dbReference type="NCBI Taxonomy" id="160324"/>
    <lineage>
        <taxon>Eukaryota</taxon>
        <taxon>Fungi</taxon>
        <taxon>Dikarya</taxon>
        <taxon>Ascomycota</taxon>
        <taxon>Pezizomycotina</taxon>
        <taxon>Sordariomycetes</taxon>
        <taxon>Hypocreomycetidae</taxon>
        <taxon>Hypocreales</taxon>
        <taxon>Bionectriaceae</taxon>
        <taxon>Clonostachys</taxon>
    </lineage>
</organism>
<dbReference type="PROSITE" id="PS00463">
    <property type="entry name" value="ZN2_CY6_FUNGAL_1"/>
    <property type="match status" value="1"/>
</dbReference>
<proteinExistence type="predicted"/>
<dbReference type="InterPro" id="IPR007219">
    <property type="entry name" value="XnlR_reg_dom"/>
</dbReference>
<dbReference type="Gene3D" id="4.10.240.10">
    <property type="entry name" value="Zn(2)-C6 fungal-type DNA-binding domain"/>
    <property type="match status" value="1"/>
</dbReference>
<feature type="compositionally biased region" description="Low complexity" evidence="3">
    <location>
        <begin position="114"/>
        <end position="133"/>
    </location>
</feature>
<feature type="compositionally biased region" description="Polar residues" evidence="3">
    <location>
        <begin position="87"/>
        <end position="96"/>
    </location>
</feature>
<dbReference type="InterPro" id="IPR036864">
    <property type="entry name" value="Zn2-C6_fun-type_DNA-bd_sf"/>
</dbReference>
<dbReference type="InterPro" id="IPR050987">
    <property type="entry name" value="AtrR-like"/>
</dbReference>
<dbReference type="SMART" id="SM00066">
    <property type="entry name" value="GAL4"/>
    <property type="match status" value="1"/>
</dbReference>
<evidence type="ECO:0000256" key="2">
    <source>
        <dbReference type="ARBA" id="ARBA00023242"/>
    </source>
</evidence>
<dbReference type="AlphaFoldDB" id="A0A9N9VCW0"/>
<dbReference type="PROSITE" id="PS50048">
    <property type="entry name" value="ZN2_CY6_FUNGAL_2"/>
    <property type="match status" value="1"/>
</dbReference>
<dbReference type="SUPFAM" id="SSF57701">
    <property type="entry name" value="Zn2/Cys6 DNA-binding domain"/>
    <property type="match status" value="1"/>
</dbReference>
<dbReference type="CDD" id="cd00067">
    <property type="entry name" value="GAL4"/>
    <property type="match status" value="1"/>
</dbReference>
<dbReference type="GO" id="GO:0008270">
    <property type="term" value="F:zinc ion binding"/>
    <property type="evidence" value="ECO:0007669"/>
    <property type="project" value="InterPro"/>
</dbReference>
<comment type="caution">
    <text evidence="5">The sequence shown here is derived from an EMBL/GenBank/DDBJ whole genome shotgun (WGS) entry which is preliminary data.</text>
</comment>
<dbReference type="Proteomes" id="UP000696573">
    <property type="component" value="Unassembled WGS sequence"/>
</dbReference>
<feature type="region of interest" description="Disordered" evidence="3">
    <location>
        <begin position="87"/>
        <end position="159"/>
    </location>
</feature>
<reference evidence="5" key="1">
    <citation type="submission" date="2021-10" db="EMBL/GenBank/DDBJ databases">
        <authorList>
            <person name="Piombo E."/>
        </authorList>
    </citation>
    <scope>NUCLEOTIDE SEQUENCE</scope>
</reference>
<gene>
    <name evidence="5" type="ORF">CRHIZ90672A_00011065</name>
</gene>
<evidence type="ECO:0000313" key="6">
    <source>
        <dbReference type="Proteomes" id="UP000696573"/>
    </source>
</evidence>
<accession>A0A9N9VCW0</accession>
<feature type="compositionally biased region" description="Polar residues" evidence="3">
    <location>
        <begin position="143"/>
        <end position="156"/>
    </location>
</feature>
<evidence type="ECO:0000259" key="4">
    <source>
        <dbReference type="PROSITE" id="PS50048"/>
    </source>
</evidence>
<dbReference type="EMBL" id="CABFNQ020000653">
    <property type="protein sequence ID" value="CAH0021230.1"/>
    <property type="molecule type" value="Genomic_DNA"/>
</dbReference>
<dbReference type="CDD" id="cd12148">
    <property type="entry name" value="fungal_TF_MHR"/>
    <property type="match status" value="1"/>
</dbReference>
<feature type="domain" description="Zn(2)-C6 fungal-type" evidence="4">
    <location>
        <begin position="26"/>
        <end position="55"/>
    </location>
</feature>
<dbReference type="InterPro" id="IPR001138">
    <property type="entry name" value="Zn2Cys6_DnaBD"/>
</dbReference>